<feature type="domain" description="Methyl-accepting transducer" evidence="4">
    <location>
        <begin position="340"/>
        <end position="503"/>
    </location>
</feature>
<dbReference type="Proteomes" id="UP000032534">
    <property type="component" value="Unassembled WGS sequence"/>
</dbReference>
<dbReference type="SMART" id="SM00086">
    <property type="entry name" value="PAC"/>
    <property type="match status" value="2"/>
</dbReference>
<dbReference type="PATRIC" id="fig|159743.3.peg.935"/>
<evidence type="ECO:0000256" key="2">
    <source>
        <dbReference type="ARBA" id="ARBA00029447"/>
    </source>
</evidence>
<evidence type="ECO:0000256" key="1">
    <source>
        <dbReference type="ARBA" id="ARBA00022500"/>
    </source>
</evidence>
<organism evidence="6 7">
    <name type="scientific">Paenibacillus terrae</name>
    <dbReference type="NCBI Taxonomy" id="159743"/>
    <lineage>
        <taxon>Bacteria</taxon>
        <taxon>Bacillati</taxon>
        <taxon>Bacillota</taxon>
        <taxon>Bacilli</taxon>
        <taxon>Bacillales</taxon>
        <taxon>Paenibacillaceae</taxon>
        <taxon>Paenibacillus</taxon>
    </lineage>
</organism>
<dbReference type="PANTHER" id="PTHR43531">
    <property type="entry name" value="PROTEIN ICFG"/>
    <property type="match status" value="1"/>
</dbReference>
<comment type="caution">
    <text evidence="6">The sequence shown here is derived from an EMBL/GenBank/DDBJ whole genome shotgun (WGS) entry which is preliminary data.</text>
</comment>
<keyword evidence="6" id="KW-0418">Kinase</keyword>
<proteinExistence type="inferred from homology"/>
<dbReference type="CDD" id="cd00130">
    <property type="entry name" value="PAS"/>
    <property type="match status" value="2"/>
</dbReference>
<dbReference type="InterPro" id="IPR035965">
    <property type="entry name" value="PAS-like_dom_sf"/>
</dbReference>
<dbReference type="InterPro" id="IPR001610">
    <property type="entry name" value="PAC"/>
</dbReference>
<accession>A0A0D7X5S4</accession>
<dbReference type="InterPro" id="IPR000700">
    <property type="entry name" value="PAS-assoc_C"/>
</dbReference>
<dbReference type="Gene3D" id="1.10.287.950">
    <property type="entry name" value="Methyl-accepting chemotaxis protein"/>
    <property type="match status" value="1"/>
</dbReference>
<dbReference type="AlphaFoldDB" id="A0A0D7X5S4"/>
<dbReference type="Pfam" id="PF00015">
    <property type="entry name" value="MCPsignal"/>
    <property type="match status" value="1"/>
</dbReference>
<dbReference type="SMART" id="SM00283">
    <property type="entry name" value="MA"/>
    <property type="match status" value="1"/>
</dbReference>
<protein>
    <submittedName>
        <fullName evidence="6">Histidine kinase</fullName>
    </submittedName>
</protein>
<dbReference type="InterPro" id="IPR051310">
    <property type="entry name" value="MCP_chemotaxis"/>
</dbReference>
<sequence length="503" mass="56442">MFLKKNEAQSLAPLVEESRKLSQKIQQKDYSAAIQLSSASSEVQEIANNVNQALESIKNEARHTDIRLKLVTKAIEVGLWDMEVIAGDPVNPNNTFTWTDEFRSMLGYQSEKDFPNVLDSWASRLHPEDYDWVLAALADHLLDHTGKTPYDIQYRLKLKHGEYRWFRATGTTIRDQQGVPLRIAGALLDVNDQKIKSEELEAMVTRYDLVNRVLIEAPYDIILVDGDVENPNSEFWWSPQFRKTLGFSDEKDFPSALSSWSSRLHPDDVEIAFKALNDHLNDFSDRTPYEVTCRLQNKNGEYRWYYNSGGSIRDSKGVPIRMAGTIRDVTLEKQKQSVADELTLKIQHLSDSIAEMVNGVNSVSNQAQELATAQEQSTEAANQAKVSAEETQNISNFIKEIANQTNLLGLNAAIEASRAGEQGRGFAVVADEVRKLAIHSADATGNIETSLDEMKTLIERILHNIGNMSTLTQTQAALTQQVNASTDEINSMSKALLDFARTM</sequence>
<evidence type="ECO:0000313" key="7">
    <source>
        <dbReference type="Proteomes" id="UP000032534"/>
    </source>
</evidence>
<dbReference type="Gene3D" id="3.30.450.20">
    <property type="entry name" value="PAS domain"/>
    <property type="match status" value="2"/>
</dbReference>
<reference evidence="6 7" key="1">
    <citation type="submission" date="2014-11" db="EMBL/GenBank/DDBJ databases">
        <title>Draft Genome Sequences of Paenibacillus polymyxa NRRL B-30509 and Paenibacillus terrae NRRL B-30644, Strains from a Poultry Environment that Produce Tridecaptin A and Paenicidins.</title>
        <authorList>
            <person name="van Belkum M.J."/>
            <person name="Lohans C.T."/>
            <person name="Vederas J.C."/>
        </authorList>
    </citation>
    <scope>NUCLEOTIDE SEQUENCE [LARGE SCALE GENOMIC DNA]</scope>
    <source>
        <strain evidence="6 7">NRRL B-30644</strain>
    </source>
</reference>
<name>A0A0D7X5S4_9BACL</name>
<dbReference type="SUPFAM" id="SSF58104">
    <property type="entry name" value="Methyl-accepting chemotaxis protein (MCP) signaling domain"/>
    <property type="match status" value="1"/>
</dbReference>
<dbReference type="InterPro" id="IPR000014">
    <property type="entry name" value="PAS"/>
</dbReference>
<dbReference type="GO" id="GO:0007165">
    <property type="term" value="P:signal transduction"/>
    <property type="evidence" value="ECO:0007669"/>
    <property type="project" value="UniProtKB-KW"/>
</dbReference>
<evidence type="ECO:0000313" key="6">
    <source>
        <dbReference type="EMBL" id="KJD46746.1"/>
    </source>
</evidence>
<dbReference type="PANTHER" id="PTHR43531:SF11">
    <property type="entry name" value="METHYL-ACCEPTING CHEMOTAXIS PROTEIN 3"/>
    <property type="match status" value="1"/>
</dbReference>
<keyword evidence="1" id="KW-0145">Chemotaxis</keyword>
<gene>
    <name evidence="6" type="ORF">QD47_04340</name>
</gene>
<evidence type="ECO:0000259" key="5">
    <source>
        <dbReference type="PROSITE" id="PS50113"/>
    </source>
</evidence>
<dbReference type="GO" id="GO:0006935">
    <property type="term" value="P:chemotaxis"/>
    <property type="evidence" value="ECO:0007669"/>
    <property type="project" value="UniProtKB-KW"/>
</dbReference>
<feature type="domain" description="PAC" evidence="5">
    <location>
        <begin position="150"/>
        <end position="202"/>
    </location>
</feature>
<dbReference type="GO" id="GO:0016301">
    <property type="term" value="F:kinase activity"/>
    <property type="evidence" value="ECO:0007669"/>
    <property type="project" value="UniProtKB-KW"/>
</dbReference>
<dbReference type="EMBL" id="JTHP01000005">
    <property type="protein sequence ID" value="KJD46746.1"/>
    <property type="molecule type" value="Genomic_DNA"/>
</dbReference>
<dbReference type="SUPFAM" id="SSF55785">
    <property type="entry name" value="PYP-like sensor domain (PAS domain)"/>
    <property type="match status" value="2"/>
</dbReference>
<dbReference type="GO" id="GO:0004888">
    <property type="term" value="F:transmembrane signaling receptor activity"/>
    <property type="evidence" value="ECO:0007669"/>
    <property type="project" value="TreeGrafter"/>
</dbReference>
<comment type="similarity">
    <text evidence="2">Belongs to the methyl-accepting chemotaxis (MCP) protein family.</text>
</comment>
<dbReference type="GO" id="GO:0005886">
    <property type="term" value="C:plasma membrane"/>
    <property type="evidence" value="ECO:0007669"/>
    <property type="project" value="TreeGrafter"/>
</dbReference>
<evidence type="ECO:0000256" key="3">
    <source>
        <dbReference type="PROSITE-ProRule" id="PRU00284"/>
    </source>
</evidence>
<dbReference type="InterPro" id="IPR004089">
    <property type="entry name" value="MCPsignal_dom"/>
</dbReference>
<dbReference type="NCBIfam" id="TIGR00229">
    <property type="entry name" value="sensory_box"/>
    <property type="match status" value="1"/>
</dbReference>
<evidence type="ECO:0000259" key="4">
    <source>
        <dbReference type="PROSITE" id="PS50111"/>
    </source>
</evidence>
<dbReference type="OrthoDB" id="9807021at2"/>
<dbReference type="PROSITE" id="PS50113">
    <property type="entry name" value="PAC"/>
    <property type="match status" value="2"/>
</dbReference>
<feature type="domain" description="PAC" evidence="5">
    <location>
        <begin position="289"/>
        <end position="341"/>
    </location>
</feature>
<dbReference type="RefSeq" id="WP_044644964.1">
    <property type="nucleotide sequence ID" value="NZ_JTHP01000005.1"/>
</dbReference>
<keyword evidence="3" id="KW-0807">Transducer</keyword>
<dbReference type="Pfam" id="PF08447">
    <property type="entry name" value="PAS_3"/>
    <property type="match status" value="2"/>
</dbReference>
<keyword evidence="6" id="KW-0808">Transferase</keyword>
<dbReference type="InterPro" id="IPR013655">
    <property type="entry name" value="PAS_fold_3"/>
</dbReference>
<keyword evidence="7" id="KW-1185">Reference proteome</keyword>
<dbReference type="PROSITE" id="PS50111">
    <property type="entry name" value="CHEMOTAXIS_TRANSDUC_2"/>
    <property type="match status" value="1"/>
</dbReference>